<comment type="caution">
    <text evidence="1">The sequence shown here is derived from an EMBL/GenBank/DDBJ whole genome shotgun (WGS) entry which is preliminary data.</text>
</comment>
<dbReference type="AlphaFoldDB" id="A0A4S2H4N0"/>
<reference evidence="1 2" key="1">
    <citation type="journal article" date="2017" name="Int. J. Syst. Evol. Microbiol.">
        <title>Marinicauda algicola sp. nov., isolated from a marine red alga Rhodosorus marinus.</title>
        <authorList>
            <person name="Jeong S.E."/>
            <person name="Jeon S.H."/>
            <person name="Chun B.H."/>
            <person name="Kim D.W."/>
            <person name="Jeon C.O."/>
        </authorList>
    </citation>
    <scope>NUCLEOTIDE SEQUENCE [LARGE SCALE GENOMIC DNA]</scope>
    <source>
        <strain evidence="1 2">JCM 31718</strain>
    </source>
</reference>
<evidence type="ECO:0000313" key="2">
    <source>
        <dbReference type="Proteomes" id="UP000308054"/>
    </source>
</evidence>
<keyword evidence="2" id="KW-1185">Reference proteome</keyword>
<protein>
    <recommendedName>
        <fullName evidence="3">Prokaryotic metallothionein</fullName>
    </recommendedName>
</protein>
<proteinExistence type="predicted"/>
<sequence>MATCEQCGNDYHSPIEIKVNGKTHTYDCFECAIEQLAPRCARCATRVIGHGLEASTGIYCSGHCAKEAGVEARA</sequence>
<evidence type="ECO:0000313" key="1">
    <source>
        <dbReference type="EMBL" id="TGY90610.1"/>
    </source>
</evidence>
<dbReference type="RefSeq" id="WP_135995108.1">
    <property type="nucleotide sequence ID" value="NZ_CP071057.1"/>
</dbReference>
<name>A0A4S2H4N0_9PROT</name>
<dbReference type="EMBL" id="SRXW01000001">
    <property type="protein sequence ID" value="TGY90610.1"/>
    <property type="molecule type" value="Genomic_DNA"/>
</dbReference>
<dbReference type="Proteomes" id="UP000308054">
    <property type="component" value="Unassembled WGS sequence"/>
</dbReference>
<organism evidence="1 2">
    <name type="scientific">Marinicauda algicola</name>
    <dbReference type="NCBI Taxonomy" id="2029849"/>
    <lineage>
        <taxon>Bacteria</taxon>
        <taxon>Pseudomonadati</taxon>
        <taxon>Pseudomonadota</taxon>
        <taxon>Alphaproteobacteria</taxon>
        <taxon>Maricaulales</taxon>
        <taxon>Maricaulaceae</taxon>
        <taxon>Marinicauda</taxon>
    </lineage>
</organism>
<gene>
    <name evidence="1" type="ORF">E5163_05690</name>
</gene>
<accession>A0A4S2H4N0</accession>
<dbReference type="OrthoDB" id="163862at2"/>
<evidence type="ECO:0008006" key="3">
    <source>
        <dbReference type="Google" id="ProtNLM"/>
    </source>
</evidence>